<sequence>MIKKISLAILGGLIIIACETDLEIQKTNRKDIAADFRLLEVQDDQENVIESYVYGNKQELTKVRLRGSDLFNLRYQEGKINTINKRTVHITDDGYIVVWDDDTEVQLEKKATSWRINYLQKNEEGVMVISDYLDLFFDDNTNIVRSYLHSHNRNVFYFYDSMLTPYHAIQEEVLICLLNYPLPRMEENITRIISNNNVVRISKLPKSEDIPTTIEYNGEIQELTYRYIHPLYDVPVKKNIFPGKKQSFTYKYNQ</sequence>
<evidence type="ECO:0000313" key="2">
    <source>
        <dbReference type="Proteomes" id="UP001597459"/>
    </source>
</evidence>
<protein>
    <recommendedName>
        <fullName evidence="3">DUF4998 domain-containing protein</fullName>
    </recommendedName>
</protein>
<dbReference type="PROSITE" id="PS51257">
    <property type="entry name" value="PROKAR_LIPOPROTEIN"/>
    <property type="match status" value="1"/>
</dbReference>
<reference evidence="2" key="1">
    <citation type="journal article" date="2019" name="Int. J. Syst. Evol. Microbiol.">
        <title>The Global Catalogue of Microorganisms (GCM) 10K type strain sequencing project: providing services to taxonomists for standard genome sequencing and annotation.</title>
        <authorList>
            <consortium name="The Broad Institute Genomics Platform"/>
            <consortium name="The Broad Institute Genome Sequencing Center for Infectious Disease"/>
            <person name="Wu L."/>
            <person name="Ma J."/>
        </authorList>
    </citation>
    <scope>NUCLEOTIDE SEQUENCE [LARGE SCALE GENOMIC DNA]</scope>
    <source>
        <strain evidence="2">KCTC 42423</strain>
    </source>
</reference>
<dbReference type="Proteomes" id="UP001597459">
    <property type="component" value="Unassembled WGS sequence"/>
</dbReference>
<name>A0ABW5N9C8_9FLAO</name>
<dbReference type="EMBL" id="JBHULX010000030">
    <property type="protein sequence ID" value="MFD2592045.1"/>
    <property type="molecule type" value="Genomic_DNA"/>
</dbReference>
<organism evidence="1 2">
    <name type="scientific">Aquimarina hainanensis</name>
    <dbReference type="NCBI Taxonomy" id="1578017"/>
    <lineage>
        <taxon>Bacteria</taxon>
        <taxon>Pseudomonadati</taxon>
        <taxon>Bacteroidota</taxon>
        <taxon>Flavobacteriia</taxon>
        <taxon>Flavobacteriales</taxon>
        <taxon>Flavobacteriaceae</taxon>
        <taxon>Aquimarina</taxon>
    </lineage>
</organism>
<gene>
    <name evidence="1" type="ORF">ACFSTE_14495</name>
</gene>
<evidence type="ECO:0008006" key="3">
    <source>
        <dbReference type="Google" id="ProtNLM"/>
    </source>
</evidence>
<dbReference type="RefSeq" id="WP_378253543.1">
    <property type="nucleotide sequence ID" value="NZ_JBHSJV010000001.1"/>
</dbReference>
<evidence type="ECO:0000313" key="1">
    <source>
        <dbReference type="EMBL" id="MFD2592045.1"/>
    </source>
</evidence>
<proteinExistence type="predicted"/>
<accession>A0ABW5N9C8</accession>
<keyword evidence="2" id="KW-1185">Reference proteome</keyword>
<comment type="caution">
    <text evidence="1">The sequence shown here is derived from an EMBL/GenBank/DDBJ whole genome shotgun (WGS) entry which is preliminary data.</text>
</comment>